<keyword evidence="2" id="KW-1185">Reference proteome</keyword>
<dbReference type="Proteomes" id="UP000242287">
    <property type="component" value="Unassembled WGS sequence"/>
</dbReference>
<proteinExistence type="predicted"/>
<gene>
    <name evidence="1" type="ORF">AMATHDRAFT_50458</name>
</gene>
<evidence type="ECO:0000313" key="1">
    <source>
        <dbReference type="EMBL" id="PFH47226.1"/>
    </source>
</evidence>
<reference evidence="1 2" key="1">
    <citation type="submission" date="2014-02" db="EMBL/GenBank/DDBJ databases">
        <title>Transposable element dynamics among asymbiotic and ectomycorrhizal Amanita fungi.</title>
        <authorList>
            <consortium name="DOE Joint Genome Institute"/>
            <person name="Hess J."/>
            <person name="Skrede I."/>
            <person name="Wolfe B."/>
            <person name="LaButti K."/>
            <person name="Ohm R.A."/>
            <person name="Grigoriev I.V."/>
            <person name="Pringle A."/>
        </authorList>
    </citation>
    <scope>NUCLEOTIDE SEQUENCE [LARGE SCALE GENOMIC DNA]</scope>
    <source>
        <strain evidence="1 2">SKay4041</strain>
    </source>
</reference>
<sequence>MSFYAPSPPGSVVYASTPSMSSSSSRGYHSSSLYYPSPMPSQTYYPPPLATSAYHHSAPVQMYTTPTVGYGYAPPAHYRPAYISSSPYVSGGYYPGVPGAPATVIVTKGSKRHRHRHRHRYY</sequence>
<name>A0A2A9NHH1_9AGAR</name>
<protein>
    <submittedName>
        <fullName evidence="1">Uncharacterized protein</fullName>
    </submittedName>
</protein>
<evidence type="ECO:0000313" key="2">
    <source>
        <dbReference type="Proteomes" id="UP000242287"/>
    </source>
</evidence>
<dbReference type="EMBL" id="KZ302126">
    <property type="protein sequence ID" value="PFH47226.1"/>
    <property type="molecule type" value="Genomic_DNA"/>
</dbReference>
<dbReference type="AlphaFoldDB" id="A0A2A9NHH1"/>
<organism evidence="1 2">
    <name type="scientific">Amanita thiersii Skay4041</name>
    <dbReference type="NCBI Taxonomy" id="703135"/>
    <lineage>
        <taxon>Eukaryota</taxon>
        <taxon>Fungi</taxon>
        <taxon>Dikarya</taxon>
        <taxon>Basidiomycota</taxon>
        <taxon>Agaricomycotina</taxon>
        <taxon>Agaricomycetes</taxon>
        <taxon>Agaricomycetidae</taxon>
        <taxon>Agaricales</taxon>
        <taxon>Pluteineae</taxon>
        <taxon>Amanitaceae</taxon>
        <taxon>Amanita</taxon>
    </lineage>
</organism>
<accession>A0A2A9NHH1</accession>